<sequence>DDATIKVTTAAIRSSDLYIYQGRTATEIGLVFGYDSIGIVIETRTGMTLLEKGDRIVPLCNGVDS</sequence>
<dbReference type="Pfam" id="PF08240">
    <property type="entry name" value="ADH_N"/>
    <property type="match status" value="1"/>
</dbReference>
<dbReference type="Proteomes" id="UP000800093">
    <property type="component" value="Unassembled WGS sequence"/>
</dbReference>
<organism evidence="2 3">
    <name type="scientific">Lojkania enalia</name>
    <dbReference type="NCBI Taxonomy" id="147567"/>
    <lineage>
        <taxon>Eukaryota</taxon>
        <taxon>Fungi</taxon>
        <taxon>Dikarya</taxon>
        <taxon>Ascomycota</taxon>
        <taxon>Pezizomycotina</taxon>
        <taxon>Dothideomycetes</taxon>
        <taxon>Pleosporomycetidae</taxon>
        <taxon>Pleosporales</taxon>
        <taxon>Pleosporales incertae sedis</taxon>
        <taxon>Lojkania</taxon>
    </lineage>
</organism>
<dbReference type="InterPro" id="IPR013154">
    <property type="entry name" value="ADH-like_N"/>
</dbReference>
<dbReference type="SUPFAM" id="SSF50129">
    <property type="entry name" value="GroES-like"/>
    <property type="match status" value="1"/>
</dbReference>
<dbReference type="InterPro" id="IPR011032">
    <property type="entry name" value="GroES-like_sf"/>
</dbReference>
<reference evidence="3" key="1">
    <citation type="journal article" date="2020" name="Stud. Mycol.">
        <title>101 Dothideomycetes genomes: A test case for predicting lifestyles and emergence of pathogens.</title>
        <authorList>
            <person name="Haridas S."/>
            <person name="Albert R."/>
            <person name="Binder M."/>
            <person name="Bloem J."/>
            <person name="LaButti K."/>
            <person name="Salamov A."/>
            <person name="Andreopoulos B."/>
            <person name="Baker S."/>
            <person name="Barry K."/>
            <person name="Bills G."/>
            <person name="Bluhm B."/>
            <person name="Cannon C."/>
            <person name="Castanera R."/>
            <person name="Culley D."/>
            <person name="Daum C."/>
            <person name="Ezra D."/>
            <person name="Gonzalez J."/>
            <person name="Henrissat B."/>
            <person name="Kuo A."/>
            <person name="Liang C."/>
            <person name="Lipzen A."/>
            <person name="Lutzoni F."/>
            <person name="Magnuson J."/>
            <person name="Mondo S."/>
            <person name="Nolan M."/>
            <person name="Ohm R."/>
            <person name="Pangilinan J."/>
            <person name="Park H.-J."/>
            <person name="Ramirez L."/>
            <person name="Alfaro M."/>
            <person name="Sun H."/>
            <person name="Tritt A."/>
            <person name="Yoshinaga Y."/>
            <person name="Zwiers L.-H."/>
            <person name="Turgeon B."/>
            <person name="Goodwin S."/>
            <person name="Spatafora J."/>
            <person name="Crous P."/>
            <person name="Grigoriev I."/>
        </authorList>
    </citation>
    <scope>NUCLEOTIDE SEQUENCE [LARGE SCALE GENOMIC DNA]</scope>
    <source>
        <strain evidence="3">CBS 304.66</strain>
    </source>
</reference>
<evidence type="ECO:0000313" key="2">
    <source>
        <dbReference type="EMBL" id="KAF2259073.1"/>
    </source>
</evidence>
<protein>
    <recommendedName>
        <fullName evidence="1">Alcohol dehydrogenase-like N-terminal domain-containing protein</fullName>
    </recommendedName>
</protein>
<keyword evidence="3" id="KW-1185">Reference proteome</keyword>
<feature type="non-terminal residue" evidence="2">
    <location>
        <position position="1"/>
    </location>
</feature>
<evidence type="ECO:0000313" key="3">
    <source>
        <dbReference type="Proteomes" id="UP000800093"/>
    </source>
</evidence>
<proteinExistence type="predicted"/>
<dbReference type="Gene3D" id="3.90.180.10">
    <property type="entry name" value="Medium-chain alcohol dehydrogenases, catalytic domain"/>
    <property type="match status" value="1"/>
</dbReference>
<dbReference type="AlphaFoldDB" id="A0A9P4JYU7"/>
<evidence type="ECO:0000259" key="1">
    <source>
        <dbReference type="Pfam" id="PF08240"/>
    </source>
</evidence>
<comment type="caution">
    <text evidence="2">The sequence shown here is derived from an EMBL/GenBank/DDBJ whole genome shotgun (WGS) entry which is preliminary data.</text>
</comment>
<dbReference type="OrthoDB" id="256333at2759"/>
<feature type="domain" description="Alcohol dehydrogenase-like N-terminal" evidence="1">
    <location>
        <begin position="1"/>
        <end position="60"/>
    </location>
</feature>
<accession>A0A9P4JYU7</accession>
<gene>
    <name evidence="2" type="ORF">CC78DRAFT_593050</name>
</gene>
<name>A0A9P4JYU7_9PLEO</name>
<dbReference type="EMBL" id="ML986723">
    <property type="protein sequence ID" value="KAF2259073.1"/>
    <property type="molecule type" value="Genomic_DNA"/>
</dbReference>